<evidence type="ECO:0000256" key="1">
    <source>
        <dbReference type="ARBA" id="ARBA00009024"/>
    </source>
</evidence>
<keyword evidence="4" id="KW-1185">Reference proteome</keyword>
<dbReference type="PANTHER" id="PTHR15907">
    <property type="entry name" value="DUF614 FAMILY PROTEIN-RELATED"/>
    <property type="match status" value="1"/>
</dbReference>
<reference evidence="3" key="1">
    <citation type="submission" date="2022-11" db="EMBL/GenBank/DDBJ databases">
        <title>Centuries of genome instability and evolution in soft-shell clam transmissible cancer (bioRxiv).</title>
        <authorList>
            <person name="Hart S.F.M."/>
            <person name="Yonemitsu M.A."/>
            <person name="Giersch R.M."/>
            <person name="Beal B.F."/>
            <person name="Arriagada G."/>
            <person name="Davis B.W."/>
            <person name="Ostrander E.A."/>
            <person name="Goff S.P."/>
            <person name="Metzger M.J."/>
        </authorList>
    </citation>
    <scope>NUCLEOTIDE SEQUENCE</scope>
    <source>
        <strain evidence="3">MELC-2E11</strain>
        <tissue evidence="3">Siphon/mantle</tissue>
    </source>
</reference>
<name>A0ABY7EAD4_MYAAR</name>
<accession>A0ABY7EAD4</accession>
<gene>
    <name evidence="3" type="ORF">MAR_016953</name>
</gene>
<comment type="similarity">
    <text evidence="1">Belongs to the cornifelin family.</text>
</comment>
<proteinExistence type="inferred from homology"/>
<dbReference type="Proteomes" id="UP001164746">
    <property type="component" value="Chromosome 6"/>
</dbReference>
<feature type="region of interest" description="Disordered" evidence="2">
    <location>
        <begin position="1"/>
        <end position="21"/>
    </location>
</feature>
<evidence type="ECO:0000313" key="3">
    <source>
        <dbReference type="EMBL" id="WAR06995.1"/>
    </source>
</evidence>
<protein>
    <submittedName>
        <fullName evidence="3">Uncharacterized protein</fullName>
    </submittedName>
</protein>
<dbReference type="InterPro" id="IPR006461">
    <property type="entry name" value="PLAC_motif_containing"/>
</dbReference>
<dbReference type="Pfam" id="PF04749">
    <property type="entry name" value="PLAC8"/>
    <property type="match status" value="1"/>
</dbReference>
<organism evidence="3 4">
    <name type="scientific">Mya arenaria</name>
    <name type="common">Soft-shell clam</name>
    <dbReference type="NCBI Taxonomy" id="6604"/>
    <lineage>
        <taxon>Eukaryota</taxon>
        <taxon>Metazoa</taxon>
        <taxon>Spiralia</taxon>
        <taxon>Lophotrochozoa</taxon>
        <taxon>Mollusca</taxon>
        <taxon>Bivalvia</taxon>
        <taxon>Autobranchia</taxon>
        <taxon>Heteroconchia</taxon>
        <taxon>Euheterodonta</taxon>
        <taxon>Imparidentia</taxon>
        <taxon>Neoheterodontei</taxon>
        <taxon>Myida</taxon>
        <taxon>Myoidea</taxon>
        <taxon>Myidae</taxon>
        <taxon>Mya</taxon>
    </lineage>
</organism>
<dbReference type="EMBL" id="CP111017">
    <property type="protein sequence ID" value="WAR06995.1"/>
    <property type="molecule type" value="Genomic_DNA"/>
</dbReference>
<evidence type="ECO:0000313" key="4">
    <source>
        <dbReference type="Proteomes" id="UP001164746"/>
    </source>
</evidence>
<sequence length="159" mass="17206">MLHHCESESGDELPAVDITPRTPVVAQPRSARGSRVAIEAFTPRKRTDKTLWQASLGHRDWSSGLLSCKEESCFSIYHVVCCPCLVVGSMLGRLGEPRGAAALPCVWPLLRTKIRTLGGVRGMVLGDCCASACCPCCSLLQMSRELGHMIVQPAQFLAP</sequence>
<evidence type="ECO:0000256" key="2">
    <source>
        <dbReference type="SAM" id="MobiDB-lite"/>
    </source>
</evidence>